<feature type="domain" description="Peptidase S59" evidence="10">
    <location>
        <begin position="533"/>
        <end position="675"/>
    </location>
</feature>
<dbReference type="GO" id="GO:0006606">
    <property type="term" value="P:protein import into nucleus"/>
    <property type="evidence" value="ECO:0007669"/>
    <property type="project" value="TreeGrafter"/>
</dbReference>
<organism evidence="11 12">
    <name type="scientific">Escallonia rubra</name>
    <dbReference type="NCBI Taxonomy" id="112253"/>
    <lineage>
        <taxon>Eukaryota</taxon>
        <taxon>Viridiplantae</taxon>
        <taxon>Streptophyta</taxon>
        <taxon>Embryophyta</taxon>
        <taxon>Tracheophyta</taxon>
        <taxon>Spermatophyta</taxon>
        <taxon>Magnoliopsida</taxon>
        <taxon>eudicotyledons</taxon>
        <taxon>Gunneridae</taxon>
        <taxon>Pentapetalae</taxon>
        <taxon>asterids</taxon>
        <taxon>campanulids</taxon>
        <taxon>Escalloniales</taxon>
        <taxon>Escalloniaceae</taxon>
        <taxon>Escallonia</taxon>
    </lineage>
</organism>
<keyword evidence="7" id="KW-0539">Nucleus</keyword>
<evidence type="ECO:0000256" key="4">
    <source>
        <dbReference type="ARBA" id="ARBA00022927"/>
    </source>
</evidence>
<keyword evidence="6" id="KW-0906">Nuclear pore complex</keyword>
<name>A0AA88TZZ0_9ASTE</name>
<dbReference type="Pfam" id="PF04096">
    <property type="entry name" value="Nucleoporin2"/>
    <property type="match status" value="1"/>
</dbReference>
<dbReference type="GO" id="GO:0006405">
    <property type="term" value="P:RNA export from nucleus"/>
    <property type="evidence" value="ECO:0007669"/>
    <property type="project" value="TreeGrafter"/>
</dbReference>
<dbReference type="EMBL" id="JAVXUO010003147">
    <property type="protein sequence ID" value="KAK2966194.1"/>
    <property type="molecule type" value="Genomic_DNA"/>
</dbReference>
<dbReference type="GO" id="GO:0034398">
    <property type="term" value="P:telomere tethering at nuclear periphery"/>
    <property type="evidence" value="ECO:0007669"/>
    <property type="project" value="TreeGrafter"/>
</dbReference>
<feature type="region of interest" description="Disordered" evidence="9">
    <location>
        <begin position="175"/>
        <end position="202"/>
    </location>
</feature>
<evidence type="ECO:0000313" key="12">
    <source>
        <dbReference type="Proteomes" id="UP001187471"/>
    </source>
</evidence>
<evidence type="ECO:0000256" key="8">
    <source>
        <dbReference type="ARBA" id="ARBA00065263"/>
    </source>
</evidence>
<evidence type="ECO:0000256" key="9">
    <source>
        <dbReference type="SAM" id="MobiDB-lite"/>
    </source>
</evidence>
<dbReference type="InterPro" id="IPR007230">
    <property type="entry name" value="Nup98_auto-Pept-S59_dom"/>
</dbReference>
<dbReference type="GO" id="GO:0051028">
    <property type="term" value="P:mRNA transport"/>
    <property type="evidence" value="ECO:0007669"/>
    <property type="project" value="UniProtKB-KW"/>
</dbReference>
<comment type="subcellular location">
    <subcellularLocation>
        <location evidence="1">Nucleus</location>
        <location evidence="1">Nuclear pore complex</location>
    </subcellularLocation>
</comment>
<feature type="compositionally biased region" description="Polar residues" evidence="9">
    <location>
        <begin position="499"/>
        <end position="516"/>
    </location>
</feature>
<evidence type="ECO:0000256" key="7">
    <source>
        <dbReference type="ARBA" id="ARBA00023242"/>
    </source>
</evidence>
<comment type="caution">
    <text evidence="11">The sequence shown here is derived from an EMBL/GenBank/DDBJ whole genome shotgun (WGS) entry which is preliminary data.</text>
</comment>
<dbReference type="Proteomes" id="UP001187471">
    <property type="component" value="Unassembled WGS sequence"/>
</dbReference>
<dbReference type="FunFam" id="3.30.1610.10:FF:000002">
    <property type="entry name" value="nuclear pore complex protein NUP98A"/>
    <property type="match status" value="1"/>
</dbReference>
<protein>
    <recommendedName>
        <fullName evidence="10">Peptidase S59 domain-containing protein</fullName>
    </recommendedName>
</protein>
<reference evidence="11" key="1">
    <citation type="submission" date="2022-12" db="EMBL/GenBank/DDBJ databases">
        <title>Draft genome assemblies for two species of Escallonia (Escalloniales).</title>
        <authorList>
            <person name="Chanderbali A."/>
            <person name="Dervinis C."/>
            <person name="Anghel I."/>
            <person name="Soltis D."/>
            <person name="Soltis P."/>
            <person name="Zapata F."/>
        </authorList>
    </citation>
    <scope>NUCLEOTIDE SEQUENCE</scope>
    <source>
        <strain evidence="11">UCBG92.1500</strain>
        <tissue evidence="11">Leaf</tissue>
    </source>
</reference>
<evidence type="ECO:0000259" key="10">
    <source>
        <dbReference type="PROSITE" id="PS51434"/>
    </source>
</evidence>
<keyword evidence="5" id="KW-0811">Translocation</keyword>
<dbReference type="Gene3D" id="3.30.1610.10">
    <property type="entry name" value="Peptidase S59, nucleoporin"/>
    <property type="match status" value="1"/>
</dbReference>
<keyword evidence="12" id="KW-1185">Reference proteome</keyword>
<dbReference type="GO" id="GO:0017056">
    <property type="term" value="F:structural constituent of nuclear pore"/>
    <property type="evidence" value="ECO:0007669"/>
    <property type="project" value="InterPro"/>
</dbReference>
<dbReference type="Gene3D" id="1.10.10.2360">
    <property type="match status" value="2"/>
</dbReference>
<keyword evidence="3" id="KW-0509">mRNA transport</keyword>
<dbReference type="GO" id="GO:0044614">
    <property type="term" value="C:nuclear pore cytoplasmic filaments"/>
    <property type="evidence" value="ECO:0007669"/>
    <property type="project" value="TreeGrafter"/>
</dbReference>
<dbReference type="InterPro" id="IPR037665">
    <property type="entry name" value="Nucleoporin_S59-like"/>
</dbReference>
<gene>
    <name evidence="11" type="ORF">RJ640_008760</name>
</gene>
<dbReference type="InterPro" id="IPR036903">
    <property type="entry name" value="Nup98_auto-Pept-S59_dom_sf"/>
</dbReference>
<feature type="region of interest" description="Disordered" evidence="9">
    <location>
        <begin position="485"/>
        <end position="521"/>
    </location>
</feature>
<evidence type="ECO:0000256" key="3">
    <source>
        <dbReference type="ARBA" id="ARBA00022816"/>
    </source>
</evidence>
<proteinExistence type="predicted"/>
<evidence type="ECO:0000256" key="5">
    <source>
        <dbReference type="ARBA" id="ARBA00023010"/>
    </source>
</evidence>
<dbReference type="SUPFAM" id="SSF82215">
    <property type="entry name" value="C-terminal autoproteolytic domain of nucleoporin nup98"/>
    <property type="match status" value="1"/>
</dbReference>
<comment type="subunit">
    <text evidence="8">Part of the nuclear pore complex (NPC). The NPC has an eight-fold symmetrical structure comprising a central transport channel and two rings, the cytoplasmic and nuclear rings, to which eight filaments are attached. The cytoplasmic filaments have loose ends, while the nuclear filaments are joined in a distal ring, forming a nuclear basket. NPCs are highly dynamic in configuration and composition, and can be devided in 3 subcomplexes, the NUP62 subcomplex, the NUP107-160 subcomplex and the NUP93 subcomplex, containing approximately 30 different nucleoporin proteins.</text>
</comment>
<evidence type="ECO:0000256" key="2">
    <source>
        <dbReference type="ARBA" id="ARBA00022448"/>
    </source>
</evidence>
<dbReference type="AlphaFoldDB" id="A0AA88TZZ0"/>
<evidence type="ECO:0000313" key="11">
    <source>
        <dbReference type="EMBL" id="KAK2966194.1"/>
    </source>
</evidence>
<dbReference type="GO" id="GO:0048573">
    <property type="term" value="P:photoperiodism, flowering"/>
    <property type="evidence" value="ECO:0007669"/>
    <property type="project" value="UniProtKB-ARBA"/>
</dbReference>
<keyword evidence="4" id="KW-0653">Protein transport</keyword>
<sequence length="675" mass="71413">MSDFTTRAFTFEQKPNFGRSPCQFSSFESASQQAQSASGSNVSCSSSVSGASSQFSFGTSPFGPTAPAFVSSSTPTSGFAAFGESSTQTIGASNQSAFGTFGAPLTASDFTSALGFGSLLKPTAGRAFGVSSAAAFGTGDANGSGTPIFGASSTRAALSAVAFVSSPVIAFSSPFGTQTSTPEGSRVAPYSATEDQAEGDYPSVSGKLEAISAMPIHRLKSHEELRLEDYQLGDKGGPELMGQRAGGVGIVTPTANLDPLFFGSSPFGTFSPSFATTSLIGHTGSSLGVSTVPSSNNLSDPSSQSAFGTFSAPSLVSSAFRSSSVPILGSTGSSFGMSTAASSNSLSGTIPSPFRAKNFPPEVAASAWPAEVDAGTLVSITARPTHRNKSHEELRLEYYQTLQVSDKPPPAGVSKMMTIWHFAEGRNSILVHRHDSKGDNPKVLFSSDIQGTPNSENLSATNHTSIHVYEDGQIAVHVFAPDPRSTQHVKYGKGGASSAEGNLKSNLTQEDNSTQETDLHTSVDYKLMPKLRHPDYYTEPRIQELAEKERAEPGFCCRVKDFVVGRHGCGSIKFLGETDVRKLDIESHVHFNAREVVVYMDKSKKSQVGQGLNKPAVVTLLNVKCIDKRTGKQYVDGPMVDKYREMLIKEAADKGAEFVSYDPAEGVWKFMVQHF</sequence>
<dbReference type="GO" id="GO:0003723">
    <property type="term" value="F:RNA binding"/>
    <property type="evidence" value="ECO:0007669"/>
    <property type="project" value="TreeGrafter"/>
</dbReference>
<dbReference type="GO" id="GO:0008139">
    <property type="term" value="F:nuclear localization sequence binding"/>
    <property type="evidence" value="ECO:0007669"/>
    <property type="project" value="TreeGrafter"/>
</dbReference>
<dbReference type="PROSITE" id="PS51434">
    <property type="entry name" value="NUP_C"/>
    <property type="match status" value="1"/>
</dbReference>
<keyword evidence="2" id="KW-0813">Transport</keyword>
<evidence type="ECO:0000256" key="1">
    <source>
        <dbReference type="ARBA" id="ARBA00004567"/>
    </source>
</evidence>
<evidence type="ECO:0000256" key="6">
    <source>
        <dbReference type="ARBA" id="ARBA00023132"/>
    </source>
</evidence>
<dbReference type="GO" id="GO:0000973">
    <property type="term" value="P:post-transcriptional tethering of RNA polymerase II gene DNA at nuclear periphery"/>
    <property type="evidence" value="ECO:0007669"/>
    <property type="project" value="TreeGrafter"/>
</dbReference>
<accession>A0AA88TZZ0</accession>
<dbReference type="PANTHER" id="PTHR23198:SF19">
    <property type="entry name" value="NUCLEAR PORE COMPLEX PROTEIN NUP98A-LIKE ISOFORM X1"/>
    <property type="match status" value="1"/>
</dbReference>
<dbReference type="PANTHER" id="PTHR23198">
    <property type="entry name" value="NUCLEOPORIN"/>
    <property type="match status" value="1"/>
</dbReference>